<evidence type="ECO:0000313" key="2">
    <source>
        <dbReference type="Proteomes" id="UP000683360"/>
    </source>
</evidence>
<gene>
    <name evidence="1" type="ORF">MEDL_53689</name>
</gene>
<comment type="caution">
    <text evidence="1">The sequence shown here is derived from an EMBL/GenBank/DDBJ whole genome shotgun (WGS) entry which is preliminary data.</text>
</comment>
<dbReference type="PANTHER" id="PTHR46880">
    <property type="entry name" value="RAS-ASSOCIATING DOMAIN-CONTAINING PROTEIN"/>
    <property type="match status" value="1"/>
</dbReference>
<dbReference type="OrthoDB" id="1750591at2759"/>
<dbReference type="AlphaFoldDB" id="A0A8S3UGH2"/>
<dbReference type="EMBL" id="CAJPWZ010002589">
    <property type="protein sequence ID" value="CAG2241534.1"/>
    <property type="molecule type" value="Genomic_DNA"/>
</dbReference>
<reference evidence="1" key="1">
    <citation type="submission" date="2021-03" db="EMBL/GenBank/DDBJ databases">
        <authorList>
            <person name="Bekaert M."/>
        </authorList>
    </citation>
    <scope>NUCLEOTIDE SEQUENCE</scope>
</reference>
<proteinExistence type="predicted"/>
<sequence>MVSNQHLMINYQELVHISKIVISLPVSNAWPERGGSAIKRIKTRLRTSLKNDMLATLLQVSVDGPEVKEADKMVHDAAGKWVTMKKRKKISNTVSEEAEKTVTQKEVETEDAGIQTDLAIGINELEENQQRVMNLMKQAAKIVGLNIEDIEDGFEYDDDNEDEFDDEDLFE</sequence>
<dbReference type="Proteomes" id="UP000683360">
    <property type="component" value="Unassembled WGS sequence"/>
</dbReference>
<evidence type="ECO:0000313" key="1">
    <source>
        <dbReference type="EMBL" id="CAG2241534.1"/>
    </source>
</evidence>
<organism evidence="1 2">
    <name type="scientific">Mytilus edulis</name>
    <name type="common">Blue mussel</name>
    <dbReference type="NCBI Taxonomy" id="6550"/>
    <lineage>
        <taxon>Eukaryota</taxon>
        <taxon>Metazoa</taxon>
        <taxon>Spiralia</taxon>
        <taxon>Lophotrochozoa</taxon>
        <taxon>Mollusca</taxon>
        <taxon>Bivalvia</taxon>
        <taxon>Autobranchia</taxon>
        <taxon>Pteriomorphia</taxon>
        <taxon>Mytilida</taxon>
        <taxon>Mytiloidea</taxon>
        <taxon>Mytilidae</taxon>
        <taxon>Mytilinae</taxon>
        <taxon>Mytilus</taxon>
    </lineage>
</organism>
<protein>
    <submittedName>
        <fullName evidence="1">Uncharacterized protein</fullName>
    </submittedName>
</protein>
<accession>A0A8S3UGH2</accession>
<keyword evidence="2" id="KW-1185">Reference proteome</keyword>
<dbReference type="PANTHER" id="PTHR46880:SF5">
    <property type="entry name" value="DUF4371 DOMAIN-CONTAINING PROTEIN"/>
    <property type="match status" value="1"/>
</dbReference>
<name>A0A8S3UGH2_MYTED</name>